<dbReference type="GO" id="GO:0008821">
    <property type="term" value="F:crossover junction DNA endonuclease activity"/>
    <property type="evidence" value="ECO:0007669"/>
    <property type="project" value="UniProtKB-UniRule"/>
</dbReference>
<dbReference type="SUPFAM" id="SSF52980">
    <property type="entry name" value="Restriction endonuclease-like"/>
    <property type="match status" value="1"/>
</dbReference>
<comment type="caution">
    <text evidence="17">The sequence shown here is derived from an EMBL/GenBank/DDBJ whole genome shotgun (WGS) entry which is preliminary data.</text>
</comment>
<evidence type="ECO:0000256" key="12">
    <source>
        <dbReference type="ARBA" id="ARBA00023242"/>
    </source>
</evidence>
<dbReference type="GO" id="GO:0005634">
    <property type="term" value="C:nucleus"/>
    <property type="evidence" value="ECO:0007669"/>
    <property type="project" value="UniProtKB-SubCell"/>
</dbReference>
<feature type="region of interest" description="Disordered" evidence="15">
    <location>
        <begin position="94"/>
        <end position="127"/>
    </location>
</feature>
<dbReference type="Proteomes" id="UP001221757">
    <property type="component" value="Unassembled WGS sequence"/>
</dbReference>
<dbReference type="Gene3D" id="3.40.50.10130">
    <property type="match status" value="1"/>
</dbReference>
<dbReference type="FunFam" id="3.40.50.10130:FF:000003">
    <property type="entry name" value="Crossover junction endonuclease MUS81"/>
    <property type="match status" value="1"/>
</dbReference>
<accession>A0AAD7DSB0</accession>
<sequence length="581" mass="63972">MPRAKGPRLNAQFVEWLEDLKNKQESDSNWYRVYNKALKALKDDKKEYATPRDLLAVPFIGQAIVAKLEERYALENSQPVQAAPAALTRPLKRAATDINRAPPPPAKRRTASAAVLPAPPPALAKPSKSLSALLDEELRQKQLQKTADPSRQLPAYLQKSTNAVASGSRSNADNSDMRQAAAARSYSGSLSQVKRAPSPTPSISPVRPPPPHLLVRAATTAAAASSSSASALQRTASAPLPLHTRPRLSHAVPALPPVEHPSLYTPQTTFPDFEARVFKAREYTVHLILDTSEKSGRDPNRIAKELQARGVSVYRRQLQVGDVAWMARHRDGAECMLDVVLERKRLDDLVGSIKDGRFHEQKFRLHRSGMSRVLYLVEAYDVKAQREAYGTAISTAVSSTQVVDGFMVKETKNIEDTFAYLAGLTEELDRAHQAYDRSKHLRKKYPQRCYVTSFADYQTLNTKSGFTTVRDTWTRMLLCVKGMSLEKVGAVVARWDTPRALWEAFRAAQMEELHAQAREAAAEEAATAGPGKGKGKKKKSAVPEARMMLQGVGGAEGGVRAIGPALSGKIYDLMMAVEYED</sequence>
<dbReference type="EC" id="3.1.22.-" evidence="14"/>
<evidence type="ECO:0000256" key="8">
    <source>
        <dbReference type="ARBA" id="ARBA00022801"/>
    </source>
</evidence>
<evidence type="ECO:0000256" key="1">
    <source>
        <dbReference type="ARBA" id="ARBA00001946"/>
    </source>
</evidence>
<comment type="cofactor">
    <cofactor evidence="1 14">
        <name>Mg(2+)</name>
        <dbReference type="ChEBI" id="CHEBI:18420"/>
    </cofactor>
</comment>
<keyword evidence="7 14" id="KW-0227">DNA damage</keyword>
<dbReference type="Pfam" id="PF02732">
    <property type="entry name" value="ERCC4"/>
    <property type="match status" value="1"/>
</dbReference>
<dbReference type="GO" id="GO:0031573">
    <property type="term" value="P:mitotic intra-S DNA damage checkpoint signaling"/>
    <property type="evidence" value="ECO:0007669"/>
    <property type="project" value="TreeGrafter"/>
</dbReference>
<keyword evidence="8 14" id="KW-0378">Hydrolase</keyword>
<dbReference type="GO" id="GO:0003677">
    <property type="term" value="F:DNA binding"/>
    <property type="evidence" value="ECO:0007669"/>
    <property type="project" value="UniProtKB-UniRule"/>
</dbReference>
<dbReference type="PANTHER" id="PTHR13451:SF0">
    <property type="entry name" value="CROSSOVER JUNCTION ENDONUCLEASE MUS81"/>
    <property type="match status" value="1"/>
</dbReference>
<dbReference type="SMART" id="SM00891">
    <property type="entry name" value="ERCC4"/>
    <property type="match status" value="1"/>
</dbReference>
<proteinExistence type="inferred from homology"/>
<keyword evidence="4 14" id="KW-0540">Nuclease</keyword>
<keyword evidence="10 14" id="KW-0233">DNA recombination</keyword>
<evidence type="ECO:0000256" key="6">
    <source>
        <dbReference type="ARBA" id="ARBA00022759"/>
    </source>
</evidence>
<protein>
    <recommendedName>
        <fullName evidence="14">Crossover junction endonuclease MUS81</fullName>
        <ecNumber evidence="14">3.1.22.-</ecNumber>
    </recommendedName>
</protein>
<evidence type="ECO:0000259" key="16">
    <source>
        <dbReference type="SMART" id="SM00891"/>
    </source>
</evidence>
<dbReference type="GO" id="GO:0000712">
    <property type="term" value="P:resolution of meiotic recombination intermediates"/>
    <property type="evidence" value="ECO:0007669"/>
    <property type="project" value="TreeGrafter"/>
</dbReference>
<keyword evidence="13" id="KW-0469">Meiosis</keyword>
<keyword evidence="5 14" id="KW-0479">Metal-binding</keyword>
<keyword evidence="12 14" id="KW-0539">Nucleus</keyword>
<dbReference type="InterPro" id="IPR047416">
    <property type="entry name" value="XPF_nuclease_Mus81"/>
</dbReference>
<reference evidence="17" key="1">
    <citation type="submission" date="2023-03" db="EMBL/GenBank/DDBJ databases">
        <title>Massive genome expansion in bonnet fungi (Mycena s.s.) driven by repeated elements and novel gene families across ecological guilds.</title>
        <authorList>
            <consortium name="Lawrence Berkeley National Laboratory"/>
            <person name="Harder C.B."/>
            <person name="Miyauchi S."/>
            <person name="Viragh M."/>
            <person name="Kuo A."/>
            <person name="Thoen E."/>
            <person name="Andreopoulos B."/>
            <person name="Lu D."/>
            <person name="Skrede I."/>
            <person name="Drula E."/>
            <person name="Henrissat B."/>
            <person name="Morin E."/>
            <person name="Kohler A."/>
            <person name="Barry K."/>
            <person name="LaButti K."/>
            <person name="Morin E."/>
            <person name="Salamov A."/>
            <person name="Lipzen A."/>
            <person name="Mereny Z."/>
            <person name="Hegedus B."/>
            <person name="Baldrian P."/>
            <person name="Stursova M."/>
            <person name="Weitz H."/>
            <person name="Taylor A."/>
            <person name="Grigoriev I.V."/>
            <person name="Nagy L.G."/>
            <person name="Martin F."/>
            <person name="Kauserud H."/>
        </authorList>
    </citation>
    <scope>NUCLEOTIDE SEQUENCE</scope>
    <source>
        <strain evidence="17">CBHHK067</strain>
    </source>
</reference>
<keyword evidence="11 14" id="KW-0234">DNA repair</keyword>
<dbReference type="InterPro" id="IPR042530">
    <property type="entry name" value="EME1/EME2_C"/>
</dbReference>
<evidence type="ECO:0000256" key="4">
    <source>
        <dbReference type="ARBA" id="ARBA00022722"/>
    </source>
</evidence>
<evidence type="ECO:0000256" key="13">
    <source>
        <dbReference type="ARBA" id="ARBA00023254"/>
    </source>
</evidence>
<comment type="subunit">
    <text evidence="14">Interacts with EME1.</text>
</comment>
<feature type="region of interest" description="Disordered" evidence="15">
    <location>
        <begin position="519"/>
        <end position="542"/>
    </location>
</feature>
<keyword evidence="6 14" id="KW-0255">Endonuclease</keyword>
<dbReference type="GO" id="GO:0006308">
    <property type="term" value="P:DNA catabolic process"/>
    <property type="evidence" value="ECO:0007669"/>
    <property type="project" value="UniProtKB-UniRule"/>
</dbReference>
<dbReference type="PANTHER" id="PTHR13451">
    <property type="entry name" value="CLASS II CROSSOVER JUNCTION ENDONUCLEASE MUS81"/>
    <property type="match status" value="1"/>
</dbReference>
<dbReference type="Pfam" id="PF14716">
    <property type="entry name" value="HHH_8"/>
    <property type="match status" value="1"/>
</dbReference>
<gene>
    <name evidence="17" type="ORF">B0H17DRAFT_1328496</name>
</gene>
<dbReference type="InterPro" id="IPR011335">
    <property type="entry name" value="Restrct_endonuc-II-like"/>
</dbReference>
<evidence type="ECO:0000256" key="9">
    <source>
        <dbReference type="ARBA" id="ARBA00022842"/>
    </source>
</evidence>
<dbReference type="InterPro" id="IPR006166">
    <property type="entry name" value="ERCC4_domain"/>
</dbReference>
<evidence type="ECO:0000256" key="11">
    <source>
        <dbReference type="ARBA" id="ARBA00023204"/>
    </source>
</evidence>
<evidence type="ECO:0000256" key="14">
    <source>
        <dbReference type="RuleBase" id="RU369042"/>
    </source>
</evidence>
<comment type="similarity">
    <text evidence="3 14">Belongs to the XPF family.</text>
</comment>
<keyword evidence="9 14" id="KW-0460">Magnesium</keyword>
<evidence type="ECO:0000313" key="17">
    <source>
        <dbReference type="EMBL" id="KAJ7698591.1"/>
    </source>
</evidence>
<comment type="function">
    <text evidence="14">Interacts with EME1 to form a DNA structure-specific endonuclease with substrate preference for branched DNA structures with a 5'-end at the branch nick. Typical substrates include 3'-flap structures, D-loops, replication forks and nicked Holliday junctions. May be required in mitosis for the processing of stalled or collapsed replication fork intermediates. May be required in meiosis for the repair of meiosis-specific double strand breaks subsequent to single-end invasion (SEI).</text>
</comment>
<feature type="compositionally biased region" description="Polar residues" evidence="15">
    <location>
        <begin position="158"/>
        <end position="174"/>
    </location>
</feature>
<dbReference type="Gene3D" id="1.10.150.110">
    <property type="entry name" value="DNA polymerase beta, N-terminal domain-like"/>
    <property type="match status" value="1"/>
</dbReference>
<dbReference type="EMBL" id="JARKIE010000025">
    <property type="protein sequence ID" value="KAJ7698591.1"/>
    <property type="molecule type" value="Genomic_DNA"/>
</dbReference>
<feature type="domain" description="ERCC4" evidence="16">
    <location>
        <begin position="286"/>
        <end position="381"/>
    </location>
</feature>
<dbReference type="InterPro" id="IPR027421">
    <property type="entry name" value="DNA_pol_lamdba_lyase_dom_sf"/>
</dbReference>
<organism evidence="17 18">
    <name type="scientific">Mycena rosella</name>
    <name type="common">Pink bonnet</name>
    <name type="synonym">Agaricus rosellus</name>
    <dbReference type="NCBI Taxonomy" id="1033263"/>
    <lineage>
        <taxon>Eukaryota</taxon>
        <taxon>Fungi</taxon>
        <taxon>Dikarya</taxon>
        <taxon>Basidiomycota</taxon>
        <taxon>Agaricomycotina</taxon>
        <taxon>Agaricomycetes</taxon>
        <taxon>Agaricomycetidae</taxon>
        <taxon>Agaricales</taxon>
        <taxon>Marasmiineae</taxon>
        <taxon>Mycenaceae</taxon>
        <taxon>Mycena</taxon>
    </lineage>
</organism>
<dbReference type="InterPro" id="IPR033309">
    <property type="entry name" value="Mus81"/>
</dbReference>
<dbReference type="InterPro" id="IPR010996">
    <property type="entry name" value="HHH_MUS81"/>
</dbReference>
<feature type="region of interest" description="Disordered" evidence="15">
    <location>
        <begin position="142"/>
        <end position="212"/>
    </location>
</feature>
<dbReference type="GO" id="GO:0000727">
    <property type="term" value="P:double-strand break repair via break-induced replication"/>
    <property type="evidence" value="ECO:0007669"/>
    <property type="project" value="UniProtKB-UniRule"/>
</dbReference>
<name>A0AAD7DSB0_MYCRO</name>
<dbReference type="GO" id="GO:0048476">
    <property type="term" value="C:Holliday junction resolvase complex"/>
    <property type="evidence" value="ECO:0007669"/>
    <property type="project" value="UniProtKB-UniRule"/>
</dbReference>
<evidence type="ECO:0000256" key="15">
    <source>
        <dbReference type="SAM" id="MobiDB-lite"/>
    </source>
</evidence>
<dbReference type="GO" id="GO:0046872">
    <property type="term" value="F:metal ion binding"/>
    <property type="evidence" value="ECO:0007669"/>
    <property type="project" value="UniProtKB-UniRule"/>
</dbReference>
<evidence type="ECO:0000256" key="10">
    <source>
        <dbReference type="ARBA" id="ARBA00023172"/>
    </source>
</evidence>
<evidence type="ECO:0000256" key="7">
    <source>
        <dbReference type="ARBA" id="ARBA00022763"/>
    </source>
</evidence>
<dbReference type="SUPFAM" id="SSF47802">
    <property type="entry name" value="DNA polymerase beta, N-terminal domain-like"/>
    <property type="match status" value="1"/>
</dbReference>
<evidence type="ECO:0000313" key="18">
    <source>
        <dbReference type="Proteomes" id="UP001221757"/>
    </source>
</evidence>
<evidence type="ECO:0000256" key="2">
    <source>
        <dbReference type="ARBA" id="ARBA00004123"/>
    </source>
</evidence>
<dbReference type="GO" id="GO:0048257">
    <property type="term" value="F:3'-flap endonuclease activity"/>
    <property type="evidence" value="ECO:0007669"/>
    <property type="project" value="TreeGrafter"/>
</dbReference>
<dbReference type="CDD" id="cd20074">
    <property type="entry name" value="XPF_nuclease_Mus81"/>
    <property type="match status" value="1"/>
</dbReference>
<evidence type="ECO:0000256" key="3">
    <source>
        <dbReference type="ARBA" id="ARBA00010015"/>
    </source>
</evidence>
<keyword evidence="18" id="KW-1185">Reference proteome</keyword>
<comment type="subcellular location">
    <subcellularLocation>
        <location evidence="2 14">Nucleus</location>
    </subcellularLocation>
</comment>
<dbReference type="Gene3D" id="1.10.150.670">
    <property type="entry name" value="Crossover junction endonuclease EME1, DNA-binding domain"/>
    <property type="match status" value="1"/>
</dbReference>
<feature type="compositionally biased region" description="Pro residues" evidence="15">
    <location>
        <begin position="198"/>
        <end position="212"/>
    </location>
</feature>
<dbReference type="AlphaFoldDB" id="A0AAD7DSB0"/>
<evidence type="ECO:0000256" key="5">
    <source>
        <dbReference type="ARBA" id="ARBA00022723"/>
    </source>
</evidence>